<dbReference type="Proteomes" id="UP000282311">
    <property type="component" value="Unassembled WGS sequence"/>
</dbReference>
<keyword evidence="2" id="KW-1185">Reference proteome</keyword>
<dbReference type="EMBL" id="RBAH01000027">
    <property type="protein sequence ID" value="RKN72370.1"/>
    <property type="molecule type" value="Genomic_DNA"/>
</dbReference>
<comment type="caution">
    <text evidence="1">The sequence shown here is derived from an EMBL/GenBank/DDBJ whole genome shotgun (WGS) entry which is preliminary data.</text>
</comment>
<dbReference type="AlphaFoldDB" id="A0A3B0BHI1"/>
<organism evidence="1 2">
    <name type="scientific">Paenibacillus ginsengarvi</name>
    <dbReference type="NCBI Taxonomy" id="400777"/>
    <lineage>
        <taxon>Bacteria</taxon>
        <taxon>Bacillati</taxon>
        <taxon>Bacillota</taxon>
        <taxon>Bacilli</taxon>
        <taxon>Bacillales</taxon>
        <taxon>Paenibacillaceae</taxon>
        <taxon>Paenibacillus</taxon>
    </lineage>
</organism>
<reference evidence="1 2" key="1">
    <citation type="journal article" date="2007" name="Int. J. Syst. Evol. Microbiol.">
        <title>Paenibacillus ginsengarvi sp. nov., isolated from soil from ginseng cultivation.</title>
        <authorList>
            <person name="Yoon M.H."/>
            <person name="Ten L.N."/>
            <person name="Im W.T."/>
        </authorList>
    </citation>
    <scope>NUCLEOTIDE SEQUENCE [LARGE SCALE GENOMIC DNA]</scope>
    <source>
        <strain evidence="1 2">KCTC 13059</strain>
    </source>
</reference>
<name>A0A3B0BHI1_9BACL</name>
<dbReference type="OrthoDB" id="1362002at2"/>
<evidence type="ECO:0000313" key="2">
    <source>
        <dbReference type="Proteomes" id="UP000282311"/>
    </source>
</evidence>
<proteinExistence type="predicted"/>
<dbReference type="Pfam" id="PF11225">
    <property type="entry name" value="DUF3024"/>
    <property type="match status" value="1"/>
</dbReference>
<gene>
    <name evidence="1" type="ORF">D7M11_28225</name>
</gene>
<sequence>MVYTREVTPLLDPFTKKRVEKIMSEYVEQKVPKQVRDQVKLNYKFRGDHVTLFQERPAFKSDQWVQLEVAQFRMEQNRWSVHWKDSKGKWHFVEDIVPDENFEKQLKIVDEDQRGLFWS</sequence>
<evidence type="ECO:0000313" key="1">
    <source>
        <dbReference type="EMBL" id="RKN72370.1"/>
    </source>
</evidence>
<accession>A0A3B0BHI1</accession>
<dbReference type="InterPro" id="IPR021388">
    <property type="entry name" value="DUF3024"/>
</dbReference>
<protein>
    <submittedName>
        <fullName evidence="1">DUF3024 domain-containing protein</fullName>
    </submittedName>
</protein>